<comment type="caution">
    <text evidence="1">The sequence shown here is derived from an EMBL/GenBank/DDBJ whole genome shotgun (WGS) entry which is preliminary data.</text>
</comment>
<dbReference type="AlphaFoldDB" id="A0A8S3ZG57"/>
<dbReference type="PANTHER" id="PTHR14553">
    <property type="entry name" value="UNCHARACTERIZED PROTEIN C1ORF50"/>
    <property type="match status" value="1"/>
</dbReference>
<dbReference type="EMBL" id="CAJHNH020003057">
    <property type="protein sequence ID" value="CAG5128423.1"/>
    <property type="molecule type" value="Genomic_DNA"/>
</dbReference>
<dbReference type="OrthoDB" id="9995764at2759"/>
<keyword evidence="2" id="KW-1185">Reference proteome</keyword>
<reference evidence="1" key="1">
    <citation type="submission" date="2021-04" db="EMBL/GenBank/DDBJ databases">
        <authorList>
            <consortium name="Molecular Ecology Group"/>
        </authorList>
    </citation>
    <scope>NUCLEOTIDE SEQUENCE</scope>
</reference>
<organism evidence="1 2">
    <name type="scientific">Candidula unifasciata</name>
    <dbReference type="NCBI Taxonomy" id="100452"/>
    <lineage>
        <taxon>Eukaryota</taxon>
        <taxon>Metazoa</taxon>
        <taxon>Spiralia</taxon>
        <taxon>Lophotrochozoa</taxon>
        <taxon>Mollusca</taxon>
        <taxon>Gastropoda</taxon>
        <taxon>Heterobranchia</taxon>
        <taxon>Euthyneura</taxon>
        <taxon>Panpulmonata</taxon>
        <taxon>Eupulmonata</taxon>
        <taxon>Stylommatophora</taxon>
        <taxon>Helicina</taxon>
        <taxon>Helicoidea</taxon>
        <taxon>Geomitridae</taxon>
        <taxon>Candidula</taxon>
    </lineage>
</organism>
<evidence type="ECO:0000313" key="2">
    <source>
        <dbReference type="Proteomes" id="UP000678393"/>
    </source>
</evidence>
<sequence>MAAPPLHTEVALVEANSRPLGVQLVNSRKTNKISEATDLVELAQAIQKADEFTKANVGSKLTVIAEQMQFLQNQARKILEDARRDAAMHHAACNLVKKAGTIYYLYQRESGQNYLSLLSPHEWGVSCPHEFLGGYRLEYDQSWTPIPDLAKKDQANALIDKIFNSKHILAAADPSVQMKHILRAADQPVPASGSQIIDVTEPCGLFQES</sequence>
<dbReference type="Pfam" id="PF10504">
    <property type="entry name" value="DUF2452"/>
    <property type="match status" value="1"/>
</dbReference>
<gene>
    <name evidence="1" type="ORF">CUNI_LOCUS13981</name>
</gene>
<name>A0A8S3ZG57_9EUPU</name>
<evidence type="ECO:0000313" key="1">
    <source>
        <dbReference type="EMBL" id="CAG5128423.1"/>
    </source>
</evidence>
<dbReference type="PANTHER" id="PTHR14553:SF1">
    <property type="entry name" value="SIMILAR TO CHROMOSOME 1 OPEN READING FRAME 50"/>
    <property type="match status" value="1"/>
</dbReference>
<protein>
    <submittedName>
        <fullName evidence="1">Uncharacterized protein</fullName>
    </submittedName>
</protein>
<dbReference type="InterPro" id="IPR019534">
    <property type="entry name" value="DUF2452"/>
</dbReference>
<proteinExistence type="predicted"/>
<dbReference type="Proteomes" id="UP000678393">
    <property type="component" value="Unassembled WGS sequence"/>
</dbReference>
<accession>A0A8S3ZG57</accession>